<sequence>MFCYLLARLSPNTRMINSVDVFVSASTGSKLRFIIAVGKCRVSHGQSCIVSSGTIDVSSSQPVQATRSRVRAEHYRPASFSVSVPGRSAAEIYKPASRLLASVLRSTSVPSTSPFLHLPEFHVLQYYLSTSLVVGKADLLTFIKCDETKPTCNQCAKSRRVCPGYKDDFDLVFRNETQATERRARRSGNSKRVAAQISFATQQSAFSSSPKDESSPERLPTLIAPNPGVEASRALVPTGGLRTLQVPLEIQAPNFFVNNFVIAPRHESRGYFDFLLPMLKNERPDSHLQLAFGAVAMASLANRPNTRGQKHLFSQAVGQYTKALKATNLALQSAAHQKTDATLAAILMLGFFETVASERTSAMAWYSHVDGAVQLVKMRGKKQLRTKTGYSLFTAVRQQMLVSTLSGSKPLNMGTDWWTVDIERDRIGMFATRMSCRVAELRHELNNALSNFPRTPEYFEHVADIMHRAEDLEKECQEWETSLPDEWRSRAVAWVDQVPGGDLTKAEVFPGRVDMYSDVTIANIWNQLRVVRLFISGIVVRCAAWICAPVDYRTTPEYAQAVRLCGDLITDVVASTPYHLGWRVGQGGMLKSGDFASFEAGDGGVTSAKAIGGFFMMWPLFSISNTDYISDSQRIWAKGRLVFVSEMLGLNHAKVLSGFYLRLPSMIIRRDIMMSMVPSNMGTGAVVRAFSPPVAANMPQHITTSTISKLAKEHGFNTNSQQQQLPYGKASPPQNYAASQSYTANQPVLDTSSEQHYIPNQNSSTSSPQNYTTDTQQCFPDGTGHTAMENAHAEMSSAMSSATSGLPTYAMTPLQQREAMLKENWENERRNLLKKASNQQGESVERLLANYFLV</sequence>
<dbReference type="OrthoDB" id="4314040at2759"/>
<feature type="region of interest" description="Disordered" evidence="2">
    <location>
        <begin position="717"/>
        <end position="743"/>
    </location>
</feature>
<evidence type="ECO:0000313" key="4">
    <source>
        <dbReference type="Proteomes" id="UP000006753"/>
    </source>
</evidence>
<feature type="region of interest" description="Disordered" evidence="2">
    <location>
        <begin position="755"/>
        <end position="775"/>
    </location>
</feature>
<dbReference type="PANTHER" id="PTHR38791:SF13">
    <property type="entry name" value="ZN(2)-C6 FUNGAL-TYPE DOMAIN-CONTAINING PROTEIN"/>
    <property type="match status" value="1"/>
</dbReference>
<dbReference type="EMBL" id="JH921432">
    <property type="protein sequence ID" value="EKD18774.1"/>
    <property type="molecule type" value="Genomic_DNA"/>
</dbReference>
<feature type="compositionally biased region" description="Low complexity" evidence="2">
    <location>
        <begin position="759"/>
        <end position="773"/>
    </location>
</feature>
<organism evidence="3 4">
    <name type="scientific">Marssonina brunnea f. sp. multigermtubi (strain MB_m1)</name>
    <name type="common">Marssonina leaf spot fungus</name>
    <dbReference type="NCBI Taxonomy" id="1072389"/>
    <lineage>
        <taxon>Eukaryota</taxon>
        <taxon>Fungi</taxon>
        <taxon>Dikarya</taxon>
        <taxon>Ascomycota</taxon>
        <taxon>Pezizomycotina</taxon>
        <taxon>Leotiomycetes</taxon>
        <taxon>Helotiales</taxon>
        <taxon>Drepanopezizaceae</taxon>
        <taxon>Drepanopeziza</taxon>
    </lineage>
</organism>
<keyword evidence="1" id="KW-0539">Nucleus</keyword>
<dbReference type="InterPro" id="IPR021858">
    <property type="entry name" value="Fun_TF"/>
</dbReference>
<evidence type="ECO:0008006" key="5">
    <source>
        <dbReference type="Google" id="ProtNLM"/>
    </source>
</evidence>
<feature type="region of interest" description="Disordered" evidence="2">
    <location>
        <begin position="201"/>
        <end position="224"/>
    </location>
</feature>
<dbReference type="HOGENOM" id="CLU_013866_4_0_1"/>
<name>K1Y0W7_MARBU</name>
<reference evidence="3 4" key="1">
    <citation type="journal article" date="2012" name="BMC Genomics">
        <title>Sequencing the genome of Marssonina brunnea reveals fungus-poplar co-evolution.</title>
        <authorList>
            <person name="Zhu S."/>
            <person name="Cao Y.-Z."/>
            <person name="Jiang C."/>
            <person name="Tan B.-Y."/>
            <person name="Wang Z."/>
            <person name="Feng S."/>
            <person name="Zhang L."/>
            <person name="Su X.-H."/>
            <person name="Brejova B."/>
            <person name="Vinar T."/>
            <person name="Xu M."/>
            <person name="Wang M.-X."/>
            <person name="Zhang S.-G."/>
            <person name="Huang M.-R."/>
            <person name="Wu R."/>
            <person name="Zhou Y."/>
        </authorList>
    </citation>
    <scope>NUCLEOTIDE SEQUENCE [LARGE SCALE GENOMIC DNA]</scope>
    <source>
        <strain evidence="3 4">MB_m1</strain>
    </source>
</reference>
<accession>K1Y0W7</accession>
<dbReference type="AlphaFoldDB" id="K1Y0W7"/>
<dbReference type="InterPro" id="IPR001138">
    <property type="entry name" value="Zn2Cys6_DnaBD"/>
</dbReference>
<proteinExistence type="predicted"/>
<dbReference type="eggNOG" id="ENOG502S0C8">
    <property type="taxonomic scope" value="Eukaryota"/>
</dbReference>
<protein>
    <recommendedName>
        <fullName evidence="5">Negative acting factor</fullName>
    </recommendedName>
</protein>
<dbReference type="PANTHER" id="PTHR38791">
    <property type="entry name" value="ZN(II)2CYS6 TRANSCRIPTION FACTOR (EUROFUNG)-RELATED-RELATED"/>
    <property type="match status" value="1"/>
</dbReference>
<evidence type="ECO:0000256" key="1">
    <source>
        <dbReference type="ARBA" id="ARBA00023242"/>
    </source>
</evidence>
<dbReference type="KEGG" id="mbe:MBM_03016"/>
<dbReference type="Pfam" id="PF11951">
    <property type="entry name" value="Fungal_trans_2"/>
    <property type="match status" value="1"/>
</dbReference>
<feature type="compositionally biased region" description="Polar residues" evidence="2">
    <location>
        <begin position="732"/>
        <end position="743"/>
    </location>
</feature>
<evidence type="ECO:0000256" key="2">
    <source>
        <dbReference type="SAM" id="MobiDB-lite"/>
    </source>
</evidence>
<dbReference type="InterPro" id="IPR053175">
    <property type="entry name" value="DHMBA_Reg_Transcription_Factor"/>
</dbReference>
<dbReference type="InParanoid" id="K1Y0W7"/>
<dbReference type="CDD" id="cd00067">
    <property type="entry name" value="GAL4"/>
    <property type="match status" value="1"/>
</dbReference>
<keyword evidence="4" id="KW-1185">Reference proteome</keyword>
<dbReference type="GO" id="GO:0008270">
    <property type="term" value="F:zinc ion binding"/>
    <property type="evidence" value="ECO:0007669"/>
    <property type="project" value="InterPro"/>
</dbReference>
<dbReference type="Proteomes" id="UP000006753">
    <property type="component" value="Unassembled WGS sequence"/>
</dbReference>
<dbReference type="GO" id="GO:0000981">
    <property type="term" value="F:DNA-binding transcription factor activity, RNA polymerase II-specific"/>
    <property type="evidence" value="ECO:0007669"/>
    <property type="project" value="InterPro"/>
</dbReference>
<gene>
    <name evidence="3" type="ORF">MBM_03016</name>
</gene>
<evidence type="ECO:0000313" key="3">
    <source>
        <dbReference type="EMBL" id="EKD18774.1"/>
    </source>
</evidence>